<dbReference type="Gene3D" id="1.20.1740.10">
    <property type="entry name" value="Amino acid/polyamine transporter I"/>
    <property type="match status" value="1"/>
</dbReference>
<keyword evidence="20" id="KW-1185">Reference proteome</keyword>
<keyword evidence="8 16" id="KW-1133">Transmembrane helix</keyword>
<dbReference type="EMBL" id="OU963862">
    <property type="protein sequence ID" value="CAH0380840.1"/>
    <property type="molecule type" value="Genomic_DNA"/>
</dbReference>
<keyword evidence="10" id="KW-0406">Ion transport</keyword>
<feature type="region of interest" description="Disordered" evidence="15">
    <location>
        <begin position="20"/>
        <end position="47"/>
    </location>
</feature>
<dbReference type="GO" id="GO:0006884">
    <property type="term" value="P:cell volume homeostasis"/>
    <property type="evidence" value="ECO:0007669"/>
    <property type="project" value="TreeGrafter"/>
</dbReference>
<dbReference type="PANTHER" id="PTHR11827:SF48">
    <property type="entry name" value="GH09711P"/>
    <property type="match status" value="1"/>
</dbReference>
<keyword evidence="7" id="KW-0630">Potassium</keyword>
<feature type="domain" description="SLC12A transporter C-terminal" evidence="18">
    <location>
        <begin position="665"/>
        <end position="1042"/>
    </location>
</feature>
<evidence type="ECO:0000256" key="10">
    <source>
        <dbReference type="ARBA" id="ARBA00023065"/>
    </source>
</evidence>
<dbReference type="Proteomes" id="UP001152759">
    <property type="component" value="Chromosome 1"/>
</dbReference>
<evidence type="ECO:0008006" key="21">
    <source>
        <dbReference type="Google" id="ProtNLM"/>
    </source>
</evidence>
<feature type="transmembrane region" description="Helical" evidence="16">
    <location>
        <begin position="578"/>
        <end position="611"/>
    </location>
</feature>
<evidence type="ECO:0000313" key="20">
    <source>
        <dbReference type="Proteomes" id="UP001152759"/>
    </source>
</evidence>
<evidence type="ECO:0000256" key="15">
    <source>
        <dbReference type="SAM" id="MobiDB-lite"/>
    </source>
</evidence>
<accession>A0A9N9ZZD5</accession>
<evidence type="ECO:0000256" key="8">
    <source>
        <dbReference type="ARBA" id="ARBA00022989"/>
    </source>
</evidence>
<dbReference type="InterPro" id="IPR004842">
    <property type="entry name" value="SLC12A_fam"/>
</dbReference>
<feature type="transmembrane region" description="Helical" evidence="16">
    <location>
        <begin position="308"/>
        <end position="326"/>
    </location>
</feature>
<dbReference type="GO" id="GO:0055064">
    <property type="term" value="P:chloride ion homeostasis"/>
    <property type="evidence" value="ECO:0007669"/>
    <property type="project" value="TreeGrafter"/>
</dbReference>
<feature type="transmembrane region" description="Helical" evidence="16">
    <location>
        <begin position="223"/>
        <end position="245"/>
    </location>
</feature>
<evidence type="ECO:0000256" key="9">
    <source>
        <dbReference type="ARBA" id="ARBA00023053"/>
    </source>
</evidence>
<dbReference type="NCBIfam" id="TIGR00930">
    <property type="entry name" value="2a30"/>
    <property type="match status" value="1"/>
</dbReference>
<feature type="compositionally biased region" description="Acidic residues" evidence="15">
    <location>
        <begin position="25"/>
        <end position="34"/>
    </location>
</feature>
<dbReference type="InterPro" id="IPR018491">
    <property type="entry name" value="SLC12_C"/>
</dbReference>
<evidence type="ECO:0000256" key="4">
    <source>
        <dbReference type="ARBA" id="ARBA00022538"/>
    </source>
</evidence>
<evidence type="ECO:0000256" key="6">
    <source>
        <dbReference type="ARBA" id="ARBA00022847"/>
    </source>
</evidence>
<evidence type="ECO:0000256" key="13">
    <source>
        <dbReference type="ARBA" id="ARBA00023201"/>
    </source>
</evidence>
<evidence type="ECO:0000259" key="18">
    <source>
        <dbReference type="Pfam" id="PF03522"/>
    </source>
</evidence>
<evidence type="ECO:0000313" key="19">
    <source>
        <dbReference type="EMBL" id="CAH0380840.1"/>
    </source>
</evidence>
<dbReference type="GO" id="GO:0016020">
    <property type="term" value="C:membrane"/>
    <property type="evidence" value="ECO:0007669"/>
    <property type="project" value="UniProtKB-SubCell"/>
</dbReference>
<feature type="transmembrane region" description="Helical" evidence="16">
    <location>
        <begin position="398"/>
        <end position="419"/>
    </location>
</feature>
<keyword evidence="9" id="KW-0915">Sodium</keyword>
<name>A0A9N9ZZD5_BEMTA</name>
<organism evidence="19 20">
    <name type="scientific">Bemisia tabaci</name>
    <name type="common">Sweetpotato whitefly</name>
    <name type="synonym">Aleurodes tabaci</name>
    <dbReference type="NCBI Taxonomy" id="7038"/>
    <lineage>
        <taxon>Eukaryota</taxon>
        <taxon>Metazoa</taxon>
        <taxon>Ecdysozoa</taxon>
        <taxon>Arthropoda</taxon>
        <taxon>Hexapoda</taxon>
        <taxon>Insecta</taxon>
        <taxon>Pterygota</taxon>
        <taxon>Neoptera</taxon>
        <taxon>Paraneoptera</taxon>
        <taxon>Hemiptera</taxon>
        <taxon>Sternorrhyncha</taxon>
        <taxon>Aleyrodoidea</taxon>
        <taxon>Aleyrodidae</taxon>
        <taxon>Aleyrodinae</taxon>
        <taxon>Bemisia</taxon>
    </lineage>
</organism>
<comment type="similarity">
    <text evidence="2">Belongs to the SLC12A transporter family.</text>
</comment>
<keyword evidence="12" id="KW-0325">Glycoprotein</keyword>
<dbReference type="InterPro" id="IPR002443">
    <property type="entry name" value="SLC12A1/SLC12A2"/>
</dbReference>
<reference evidence="19" key="1">
    <citation type="submission" date="2021-12" db="EMBL/GenBank/DDBJ databases">
        <authorList>
            <person name="King R."/>
        </authorList>
    </citation>
    <scope>NUCLEOTIDE SEQUENCE</scope>
</reference>
<evidence type="ECO:0000256" key="12">
    <source>
        <dbReference type="ARBA" id="ARBA00023180"/>
    </source>
</evidence>
<feature type="transmembrane region" description="Helical" evidence="16">
    <location>
        <begin position="545"/>
        <end position="566"/>
    </location>
</feature>
<evidence type="ECO:0000256" key="14">
    <source>
        <dbReference type="ARBA" id="ARBA00023214"/>
    </source>
</evidence>
<dbReference type="AlphaFoldDB" id="A0A9N9ZZD5"/>
<protein>
    <recommendedName>
        <fullName evidence="21">Bumetanide-sensitive sodium-(Potassium)-chloride cotransporter</fullName>
    </recommendedName>
</protein>
<evidence type="ECO:0000259" key="17">
    <source>
        <dbReference type="Pfam" id="PF00324"/>
    </source>
</evidence>
<evidence type="ECO:0000256" key="3">
    <source>
        <dbReference type="ARBA" id="ARBA00022448"/>
    </source>
</evidence>
<evidence type="ECO:0000256" key="2">
    <source>
        <dbReference type="ARBA" id="ARBA00010593"/>
    </source>
</evidence>
<dbReference type="KEGG" id="btab:109039938"/>
<dbReference type="GO" id="GO:0008511">
    <property type="term" value="F:sodium:potassium:chloride symporter activity"/>
    <property type="evidence" value="ECO:0007669"/>
    <property type="project" value="TreeGrafter"/>
</dbReference>
<proteinExistence type="inferred from homology"/>
<evidence type="ECO:0000256" key="5">
    <source>
        <dbReference type="ARBA" id="ARBA00022692"/>
    </source>
</evidence>
<keyword evidence="3" id="KW-0813">Transport</keyword>
<feature type="transmembrane region" description="Helical" evidence="16">
    <location>
        <begin position="516"/>
        <end position="539"/>
    </location>
</feature>
<dbReference type="GO" id="GO:1990573">
    <property type="term" value="P:potassium ion import across plasma membrane"/>
    <property type="evidence" value="ECO:0007669"/>
    <property type="project" value="TreeGrafter"/>
</dbReference>
<dbReference type="FunFam" id="1.20.1740.10:FF:000022">
    <property type="entry name" value="Bumetanide-sensitive na-k-cl cotransport protein"/>
    <property type="match status" value="1"/>
</dbReference>
<evidence type="ECO:0000256" key="1">
    <source>
        <dbReference type="ARBA" id="ARBA00004141"/>
    </source>
</evidence>
<keyword evidence="6" id="KW-0769">Symport</keyword>
<dbReference type="InterPro" id="IPR004841">
    <property type="entry name" value="AA-permease/SLC12A_dom"/>
</dbReference>
<comment type="subcellular location">
    <subcellularLocation>
        <location evidence="1">Membrane</location>
        <topology evidence="1">Multi-pass membrane protein</topology>
    </subcellularLocation>
</comment>
<evidence type="ECO:0000256" key="16">
    <source>
        <dbReference type="SAM" id="Phobius"/>
    </source>
</evidence>
<keyword evidence="5 16" id="KW-0812">Transmembrane</keyword>
<keyword evidence="13" id="KW-0739">Sodium transport</keyword>
<keyword evidence="4" id="KW-0633">Potassium transport</keyword>
<dbReference type="PRINTS" id="PR01207">
    <property type="entry name" value="NAKCLTRNSPRT"/>
</dbReference>
<dbReference type="PANTHER" id="PTHR11827">
    <property type="entry name" value="SOLUTE CARRIER FAMILY 12, CATION COTRANSPORTERS"/>
    <property type="match status" value="1"/>
</dbReference>
<feature type="transmembrane region" description="Helical" evidence="16">
    <location>
        <begin position="364"/>
        <end position="386"/>
    </location>
</feature>
<feature type="transmembrane region" description="Helical" evidence="16">
    <location>
        <begin position="192"/>
        <end position="211"/>
    </location>
</feature>
<feature type="domain" description="Amino acid permease/ SLC12A" evidence="17">
    <location>
        <begin position="160"/>
        <end position="656"/>
    </location>
</feature>
<dbReference type="Pfam" id="PF00324">
    <property type="entry name" value="AA_permease"/>
    <property type="match status" value="1"/>
</dbReference>
<dbReference type="GO" id="GO:0055075">
    <property type="term" value="P:potassium ion homeostasis"/>
    <property type="evidence" value="ECO:0007669"/>
    <property type="project" value="TreeGrafter"/>
</dbReference>
<dbReference type="GO" id="GO:0055078">
    <property type="term" value="P:sodium ion homeostasis"/>
    <property type="evidence" value="ECO:0007669"/>
    <property type="project" value="TreeGrafter"/>
</dbReference>
<keyword evidence="14" id="KW-0868">Chloride</keyword>
<feature type="transmembrane region" description="Helical" evidence="16">
    <location>
        <begin position="280"/>
        <end position="301"/>
    </location>
</feature>
<keyword evidence="11 16" id="KW-0472">Membrane</keyword>
<evidence type="ECO:0000256" key="7">
    <source>
        <dbReference type="ARBA" id="ARBA00022958"/>
    </source>
</evidence>
<feature type="transmembrane region" description="Helical" evidence="16">
    <location>
        <begin position="161"/>
        <end position="180"/>
    </location>
</feature>
<sequence length="1042" mass="114858">MNVLDPLIFAKFCLRRQVKKRRRDEEEDPEMSEGEEARPEGPSGGALRDVELGRTQVAAVESSVGGSYTQTTNVGSAYGSKAQLVGEPTGFRKVLHQLNLEALPRLANYRRSFSKRRPSIGELYGDAAKNGNGVANGGTGENQLALVPAHAGMKLGWIEGVLIPCLLNTWGVMLFLRLSWVTGQAGIWQSQLIIAISAVVCVITSLSLAAITTNGEVKGGGIYFIVSRSLGAEFGASVGVIFAFANTVAASMNTIGFCESLNDLLRLHDTKIIDGGVNDIRLVGVIAIFVMVLICAAGIEWESKAQNVLIVLIIVAMGDFLIGASWGPMSDLQIARGFTGFKAQTLIDNFWPDYRFSEGQEQNFFSIFAIFFPCVTGLQAGANISGDLKDPGTAIPKGTLLSLLISMASYSLLALYSGLVAVRDASGDVTELASREYLNCKTRHCEYGLMNSYSVMQLCSLSGGILIYIGCFAATLSTALTNLLSVPRLIQALGNDRIYPGVIFFSKAYGKTGEPLRGYVIVFFASSAFLLIANLNTIAPLISNFYLASYALINFCTFHAAFVQPLGWRPKFRYYNKWISFIGFVICLAIMLLINIITTILTVVLFFTLYVTVIYRNPDANWGSSTQANVYKTALTSTLKLNYVSDHVKNYRPQILCLSGMPHHRPALVKFADCITKKCSLLLAVDLSDDGLGHKQRLARIDQGNAWLRSNKIRGFFNVVQSDTFESAAKSVIQAAGIGKLRPDILMVGFKEDWRDCPYDELLGYFHTIQFAFENRMSVTVLRLPPTLNSNGGHVNKGMDETELIDKNSFAIARSVSGIILPSDSNYDLTKEVALTSSNTEATINLRNLNYSNSGMSPVLEHRQKGTIDIWWLYDDGGLTVLLPYIVSTRKRWSDCDLRVFALTNHHQDIAAEERNLANLLSKFRIGYSSLKILSELDGRPRKETVTLFESLLSSFRHTENTIIRDEEMNLLSEKTNRLMKLHEFLHANSKDAALVVVSLPIPRKDVVSAPLYMAWLELLTSNMPPCLLTRGNHTDVLTFYS</sequence>
<evidence type="ECO:0000256" key="11">
    <source>
        <dbReference type="ARBA" id="ARBA00023136"/>
    </source>
</evidence>
<gene>
    <name evidence="19" type="ORF">BEMITA_LOCUS550</name>
</gene>
<dbReference type="Pfam" id="PF03522">
    <property type="entry name" value="SLC12"/>
    <property type="match status" value="1"/>
</dbReference>
<feature type="transmembrane region" description="Helical" evidence="16">
    <location>
        <begin position="465"/>
        <end position="484"/>
    </location>
</feature>